<dbReference type="InterPro" id="IPR027417">
    <property type="entry name" value="P-loop_NTPase"/>
</dbReference>
<organism evidence="2 3">
    <name type="scientific">Ruficoccus amylovorans</name>
    <dbReference type="NCBI Taxonomy" id="1804625"/>
    <lineage>
        <taxon>Bacteria</taxon>
        <taxon>Pseudomonadati</taxon>
        <taxon>Verrucomicrobiota</taxon>
        <taxon>Opitutia</taxon>
        <taxon>Puniceicoccales</taxon>
        <taxon>Cerasicoccaceae</taxon>
        <taxon>Ruficoccus</taxon>
    </lineage>
</organism>
<accession>A0A842HC52</accession>
<sequence>MAFRYTSKGVLEVPSDFRQVAEDVVGPVDWTDEHSGYCQCPGAHKHTTPSRERDCRVYLDADNGYAPTIHCFHDSCKEEIAAANFALRSTIGKVAFRAGEHYDFSRRQNGFDSERHPFESFLKACFKADDILSLAPGTLPDGETRAIPEHGGINVFTRDQWLERAAVKGGIERLFSTRHGLYIRINPVTQKSNGTDKDVTAFRHTLIESDRIPKSEQERILRDSGLPIAALIDSGGHSIHAWVRVDAKTRDEYHVRRERLWQSLPEGFVIDSQNRNPSRFSRCPGGRRGDAVQRLLAVNLGPASFEAWEREGDGLGLAEPLRVSQLGDYDTGNDPNNVLGNRWLCRGGSLVIVGQSGIGKSSFSMQLAVMWALGLPVFNIRPVRPLRSLIIQAENDIGDLAEMYQGVRIGMGLKDDHRPLMEENIIFYRDTIHSGADFAKAADVLIQRHKPDLVWGDPLLNYIGDDASQQKVISEFCGRQLNPISERTGIIWCFMHHTGKPPSDSKARSHWTGSDYAYSGLGSSALTNWAREVAVLMRAKTPDGQPPTFRFELCKRRRRAGMTDTQGNATEAIFVRHGQTGICWQQCAEPQQEESSGRYTVGGKSSLGGRPKALTPIVEFERMTRLTRERETVLAAKYDISTSTVRRRWREHQKAESQSRNQAKSGCCQNPSSKPDSISTPPPSKPNTPPRGESIGGDFDGRLTPNPTVTAAGGFDSGKKSKAEVRDEPW</sequence>
<feature type="compositionally biased region" description="Pro residues" evidence="1">
    <location>
        <begin position="680"/>
        <end position="689"/>
    </location>
</feature>
<feature type="region of interest" description="Disordered" evidence="1">
    <location>
        <begin position="644"/>
        <end position="730"/>
    </location>
</feature>
<feature type="compositionally biased region" description="Basic and acidic residues" evidence="1">
    <location>
        <begin position="717"/>
        <end position="730"/>
    </location>
</feature>
<keyword evidence="3" id="KW-1185">Reference proteome</keyword>
<reference evidence="2 3" key="1">
    <citation type="submission" date="2020-07" db="EMBL/GenBank/DDBJ databases">
        <authorList>
            <person name="Feng X."/>
        </authorList>
    </citation>
    <scope>NUCLEOTIDE SEQUENCE [LARGE SCALE GENOMIC DNA]</scope>
    <source>
        <strain evidence="2 3">JCM31066</strain>
    </source>
</reference>
<dbReference type="SUPFAM" id="SSF52540">
    <property type="entry name" value="P-loop containing nucleoside triphosphate hydrolases"/>
    <property type="match status" value="1"/>
</dbReference>
<gene>
    <name evidence="2" type="ORF">H5P28_05740</name>
</gene>
<evidence type="ECO:0000313" key="3">
    <source>
        <dbReference type="Proteomes" id="UP000546464"/>
    </source>
</evidence>
<dbReference type="AlphaFoldDB" id="A0A842HC52"/>
<protein>
    <submittedName>
        <fullName evidence="2">AAA family ATPase</fullName>
    </submittedName>
</protein>
<dbReference type="Pfam" id="PF13481">
    <property type="entry name" value="AAA_25"/>
    <property type="match status" value="1"/>
</dbReference>
<comment type="caution">
    <text evidence="2">The sequence shown here is derived from an EMBL/GenBank/DDBJ whole genome shotgun (WGS) entry which is preliminary data.</text>
</comment>
<feature type="compositionally biased region" description="Polar residues" evidence="1">
    <location>
        <begin position="658"/>
        <end position="678"/>
    </location>
</feature>
<dbReference type="Proteomes" id="UP000546464">
    <property type="component" value="Unassembled WGS sequence"/>
</dbReference>
<evidence type="ECO:0000313" key="2">
    <source>
        <dbReference type="EMBL" id="MBC2593759.1"/>
    </source>
</evidence>
<proteinExistence type="predicted"/>
<dbReference type="EMBL" id="JACHVB010000014">
    <property type="protein sequence ID" value="MBC2593759.1"/>
    <property type="molecule type" value="Genomic_DNA"/>
</dbReference>
<name>A0A842HC52_9BACT</name>
<evidence type="ECO:0000256" key="1">
    <source>
        <dbReference type="SAM" id="MobiDB-lite"/>
    </source>
</evidence>
<dbReference type="Gene3D" id="3.40.50.300">
    <property type="entry name" value="P-loop containing nucleotide triphosphate hydrolases"/>
    <property type="match status" value="1"/>
</dbReference>
<dbReference type="RefSeq" id="WP_185674758.1">
    <property type="nucleotide sequence ID" value="NZ_JACHVB010000014.1"/>
</dbReference>